<dbReference type="Proteomes" id="UP000649739">
    <property type="component" value="Unassembled WGS sequence"/>
</dbReference>
<sequence>MTENSSSTHNVAPAGPGTAVRRRGLSRGGWIGIGAGALAAVVAIAVVAGYVLGGLDRRQQYAENRSGWPPPTVGVGGANTNELTVAELQKLANARSEAIRSKDRTGFLAPLAANAKLRAGQTRLFDNLQKVNFAQAGYRPIWHEGRAADSFGRAITVSFDVSFVHQLAGYDPLPVTEWYRWTVTKPHRTAQPVITAVTGAPAPGLGFSKTVFWPAPWDRWADMRVVKGKRVVLLVDAPMAATARRWLPAADAAAEANLAAWRKAGAPGATFETFVASIVPTKREMDALYQVADQTQDAAGWAMPMVDHGHPERPEPTGVRVVVDANSSFFRDGTVAELWRHEFAHALIAGMNVNKTDPDNGLSGQDLWIVEGFAEYLANHGGPAQTRATTARADVAAGRTIRLAKAELLAVADRRQTDLDYWSGHQAMRYLAAKYGPTAPYRLVSAYYRAGKRDTALAEVGAPPYASFAPAAIAYARSQLR</sequence>
<dbReference type="Pfam" id="PF01752">
    <property type="entry name" value="Peptidase_M9"/>
    <property type="match status" value="1"/>
</dbReference>
<dbReference type="InterPro" id="IPR002169">
    <property type="entry name" value="Peptidase_M9A/M9B"/>
</dbReference>
<evidence type="ECO:0000313" key="2">
    <source>
        <dbReference type="EMBL" id="GGJ89676.1"/>
    </source>
</evidence>
<dbReference type="EMBL" id="BMQB01000003">
    <property type="protein sequence ID" value="GGJ89676.1"/>
    <property type="molecule type" value="Genomic_DNA"/>
</dbReference>
<proteinExistence type="predicted"/>
<evidence type="ECO:0000313" key="3">
    <source>
        <dbReference type="Proteomes" id="UP000649739"/>
    </source>
</evidence>
<evidence type="ECO:0008006" key="4">
    <source>
        <dbReference type="Google" id="ProtNLM"/>
    </source>
</evidence>
<keyword evidence="1" id="KW-0812">Transmembrane</keyword>
<evidence type="ECO:0000256" key="1">
    <source>
        <dbReference type="SAM" id="Phobius"/>
    </source>
</evidence>
<keyword evidence="1" id="KW-1133">Transmembrane helix</keyword>
<keyword evidence="3" id="KW-1185">Reference proteome</keyword>
<comment type="caution">
    <text evidence="2">The sequence shown here is derived from an EMBL/GenBank/DDBJ whole genome shotgun (WGS) entry which is preliminary data.</text>
</comment>
<gene>
    <name evidence="2" type="ORF">GCM10010123_19300</name>
</gene>
<reference evidence="2" key="2">
    <citation type="submission" date="2020-09" db="EMBL/GenBank/DDBJ databases">
        <authorList>
            <person name="Sun Q."/>
            <person name="Ohkuma M."/>
        </authorList>
    </citation>
    <scope>NUCLEOTIDE SEQUENCE</scope>
    <source>
        <strain evidence="2">JCM 3090</strain>
    </source>
</reference>
<feature type="transmembrane region" description="Helical" evidence="1">
    <location>
        <begin position="30"/>
        <end position="52"/>
    </location>
</feature>
<accession>A0A8J3B5N7</accession>
<name>A0A8J3B5N7_9ACTN</name>
<protein>
    <recommendedName>
        <fullName evidence="4">Peptidase MA-like domain-containing protein</fullName>
    </recommendedName>
</protein>
<keyword evidence="1" id="KW-0472">Membrane</keyword>
<reference evidence="2" key="1">
    <citation type="journal article" date="2014" name="Int. J. Syst. Evol. Microbiol.">
        <title>Complete genome sequence of Corynebacterium casei LMG S-19264T (=DSM 44701T), isolated from a smear-ripened cheese.</title>
        <authorList>
            <consortium name="US DOE Joint Genome Institute (JGI-PGF)"/>
            <person name="Walter F."/>
            <person name="Albersmeier A."/>
            <person name="Kalinowski J."/>
            <person name="Ruckert C."/>
        </authorList>
    </citation>
    <scope>NUCLEOTIDE SEQUENCE</scope>
    <source>
        <strain evidence="2">JCM 3090</strain>
    </source>
</reference>
<organism evidence="2 3">
    <name type="scientific">Pilimelia anulata</name>
    <dbReference type="NCBI Taxonomy" id="53371"/>
    <lineage>
        <taxon>Bacteria</taxon>
        <taxon>Bacillati</taxon>
        <taxon>Actinomycetota</taxon>
        <taxon>Actinomycetes</taxon>
        <taxon>Micromonosporales</taxon>
        <taxon>Micromonosporaceae</taxon>
        <taxon>Pilimelia</taxon>
    </lineage>
</organism>
<dbReference type="AlphaFoldDB" id="A0A8J3B5N7"/>